<keyword evidence="1" id="KW-1133">Transmembrane helix</keyword>
<evidence type="ECO:0000256" key="1">
    <source>
        <dbReference type="SAM" id="Phobius"/>
    </source>
</evidence>
<feature type="transmembrane region" description="Helical" evidence="1">
    <location>
        <begin position="36"/>
        <end position="57"/>
    </location>
</feature>
<keyword evidence="1" id="KW-0472">Membrane</keyword>
<gene>
    <name evidence="2" type="ordered locus">Dole_1389</name>
</gene>
<dbReference type="EMBL" id="CP000859">
    <property type="protein sequence ID" value="ABW67193.1"/>
    <property type="molecule type" value="Genomic_DNA"/>
</dbReference>
<keyword evidence="1" id="KW-0812">Transmembrane</keyword>
<protein>
    <submittedName>
        <fullName evidence="2">Uncharacterized protein</fullName>
    </submittedName>
</protein>
<dbReference type="AlphaFoldDB" id="A8ZYT8"/>
<reference evidence="2 3" key="1">
    <citation type="submission" date="2007-10" db="EMBL/GenBank/DDBJ databases">
        <title>Complete sequence of Desulfococcus oleovorans Hxd3.</title>
        <authorList>
            <consortium name="US DOE Joint Genome Institute"/>
            <person name="Copeland A."/>
            <person name="Lucas S."/>
            <person name="Lapidus A."/>
            <person name="Barry K."/>
            <person name="Glavina del Rio T."/>
            <person name="Dalin E."/>
            <person name="Tice H."/>
            <person name="Pitluck S."/>
            <person name="Kiss H."/>
            <person name="Brettin T."/>
            <person name="Bruce D."/>
            <person name="Detter J.C."/>
            <person name="Han C."/>
            <person name="Schmutz J."/>
            <person name="Larimer F."/>
            <person name="Land M."/>
            <person name="Hauser L."/>
            <person name="Kyrpides N."/>
            <person name="Kim E."/>
            <person name="Wawrik B."/>
            <person name="Richardson P."/>
        </authorList>
    </citation>
    <scope>NUCLEOTIDE SEQUENCE [LARGE SCALE GENOMIC DNA]</scope>
    <source>
        <strain evidence="3">DSM 6200 / JCM 39069 / Hxd3</strain>
    </source>
</reference>
<proteinExistence type="predicted"/>
<feature type="transmembrane region" description="Helical" evidence="1">
    <location>
        <begin position="63"/>
        <end position="80"/>
    </location>
</feature>
<dbReference type="HOGENOM" id="CLU_2315728_0_0_7"/>
<organism evidence="2 3">
    <name type="scientific">Desulfosudis oleivorans (strain DSM 6200 / JCM 39069 / Hxd3)</name>
    <name type="common">Desulfococcus oleovorans</name>
    <dbReference type="NCBI Taxonomy" id="96561"/>
    <lineage>
        <taxon>Bacteria</taxon>
        <taxon>Pseudomonadati</taxon>
        <taxon>Thermodesulfobacteriota</taxon>
        <taxon>Desulfobacteria</taxon>
        <taxon>Desulfobacterales</taxon>
        <taxon>Desulfosudaceae</taxon>
        <taxon>Desulfosudis</taxon>
    </lineage>
</organism>
<name>A8ZYT8_DESOH</name>
<accession>A8ZYT8</accession>
<keyword evidence="3" id="KW-1185">Reference proteome</keyword>
<evidence type="ECO:0000313" key="3">
    <source>
        <dbReference type="Proteomes" id="UP000008561"/>
    </source>
</evidence>
<dbReference type="KEGG" id="dol:Dole_1389"/>
<dbReference type="Proteomes" id="UP000008561">
    <property type="component" value="Chromosome"/>
</dbReference>
<evidence type="ECO:0000313" key="2">
    <source>
        <dbReference type="EMBL" id="ABW67193.1"/>
    </source>
</evidence>
<sequence>MENGKIVCSENCKKSVTNSDMAIDLIRMKILKQNKVASVAYFILGGLFILFTPLAYLDGVWQVSIFLFAMGIGMIVAGFLTRKVGKSSFEAENDIKKYI</sequence>